<dbReference type="GO" id="GO:0004252">
    <property type="term" value="F:serine-type endopeptidase activity"/>
    <property type="evidence" value="ECO:0007669"/>
    <property type="project" value="UniProtKB-UniRule"/>
</dbReference>
<dbReference type="SUPFAM" id="SSF51306">
    <property type="entry name" value="LexA/Signal peptidase"/>
    <property type="match status" value="1"/>
</dbReference>
<feature type="transmembrane region" description="Helical" evidence="6">
    <location>
        <begin position="129"/>
        <end position="154"/>
    </location>
</feature>
<evidence type="ECO:0000256" key="1">
    <source>
        <dbReference type="ARBA" id="ARBA00004370"/>
    </source>
</evidence>
<dbReference type="AlphaFoldDB" id="A0AAU7VT65"/>
<keyword evidence="4 6" id="KW-0472">Membrane</keyword>
<evidence type="ECO:0000256" key="5">
    <source>
        <dbReference type="NCBIfam" id="TIGR02228"/>
    </source>
</evidence>
<sequence>MTALRAVLRSAVLTAGAALGVVCALWTLTMLATGATPLVVLSGSMSPALRAGDVAFAVTVPAEDIAIGDIVTVTSGTGIRITHRVVDAETDAGTSTLRLKGDANSAADDETYTASSALKVVWHLPGIGWILHAAASPVGVAGGLALLAGCLILGRSALRTPRVRSDADDAARSAADRRRRRPRRFGVLLLVALVTVGSASAPRTTVAYYTDIPTVRSPADAYDASPWFTCHEAMTSAPLAPLFYYRFNDPAGSTTAADSSGNNRTATMAGTTGTTYKFDQAQPCGRDTDTAAAFTGAGAWAMTPEVLAVGGPNGASWNTFTVSMWFRGDTAPATGPIGLLMMNQWPNGGGSHDRLIYVDATGRLRFGVYNGNGVNTLVTPAAGAPGYVDFRLPRWHMVTVSLSSAGMKMYVDGAWISATTTEQGRVAATVTTAAQYASAYWFIGATIAPGWPGGLGGNGAYWKGSISKAGIWTRALTDQQILDLYRSGLPLRN</sequence>
<evidence type="ECO:0000256" key="2">
    <source>
        <dbReference type="ARBA" id="ARBA00022692"/>
    </source>
</evidence>
<dbReference type="InterPro" id="IPR036286">
    <property type="entry name" value="LexA/Signal_pep-like_sf"/>
</dbReference>
<dbReference type="SUPFAM" id="SSF49899">
    <property type="entry name" value="Concanavalin A-like lectins/glucanases"/>
    <property type="match status" value="1"/>
</dbReference>
<feature type="transmembrane region" description="Helical" evidence="6">
    <location>
        <begin position="12"/>
        <end position="40"/>
    </location>
</feature>
<dbReference type="InterPro" id="IPR013320">
    <property type="entry name" value="ConA-like_dom_sf"/>
</dbReference>
<dbReference type="GO" id="GO:0009003">
    <property type="term" value="F:signal peptidase activity"/>
    <property type="evidence" value="ECO:0007669"/>
    <property type="project" value="UniProtKB-EC"/>
</dbReference>
<dbReference type="PANTHER" id="PTHR10806:SF6">
    <property type="entry name" value="SIGNAL PEPTIDASE COMPLEX CATALYTIC SUBUNIT SEC11"/>
    <property type="match status" value="1"/>
</dbReference>
<evidence type="ECO:0000313" key="7">
    <source>
        <dbReference type="EMBL" id="XBX76753.1"/>
    </source>
</evidence>
<dbReference type="CDD" id="cd06462">
    <property type="entry name" value="Peptidase_S24_S26"/>
    <property type="match status" value="1"/>
</dbReference>
<protein>
    <recommendedName>
        <fullName evidence="5">Signal peptidase I</fullName>
        <ecNumber evidence="5">3.4.21.89</ecNumber>
    </recommendedName>
</protein>
<keyword evidence="7" id="KW-0378">Hydrolase</keyword>
<organism evidence="7">
    <name type="scientific">Microbacterium sp. A8/3-1</name>
    <dbReference type="NCBI Taxonomy" id="3160749"/>
    <lineage>
        <taxon>Bacteria</taxon>
        <taxon>Bacillati</taxon>
        <taxon>Actinomycetota</taxon>
        <taxon>Actinomycetes</taxon>
        <taxon>Micrococcales</taxon>
        <taxon>Microbacteriaceae</taxon>
        <taxon>Microbacterium</taxon>
    </lineage>
</organism>
<dbReference type="EMBL" id="CP158357">
    <property type="protein sequence ID" value="XBX76753.1"/>
    <property type="molecule type" value="Genomic_DNA"/>
</dbReference>
<dbReference type="GO" id="GO:0006465">
    <property type="term" value="P:signal peptide processing"/>
    <property type="evidence" value="ECO:0007669"/>
    <property type="project" value="UniProtKB-UniRule"/>
</dbReference>
<dbReference type="NCBIfam" id="TIGR02228">
    <property type="entry name" value="sigpep_I_arch"/>
    <property type="match status" value="1"/>
</dbReference>
<name>A0AAU7VT65_9MICO</name>
<dbReference type="GO" id="GO:0016020">
    <property type="term" value="C:membrane"/>
    <property type="evidence" value="ECO:0007669"/>
    <property type="project" value="UniProtKB-SubCell"/>
</dbReference>
<reference evidence="7" key="1">
    <citation type="submission" date="2024-06" db="EMBL/GenBank/DDBJ databases">
        <title>Draft genome sequence of Microbacterium sp. strain A8/3-1, isolated from Oxytropis tragacanthoides Fisch. ex DC. Root nodules in the Altai region of Russia.</title>
        <authorList>
            <person name="Sazanova A."/>
            <person name="Guro P."/>
            <person name="Kuznetsova I."/>
            <person name="Belimov A."/>
            <person name="Safronova V."/>
        </authorList>
    </citation>
    <scope>NUCLEOTIDE SEQUENCE</scope>
    <source>
        <strain evidence="7">A8/3-1</strain>
    </source>
</reference>
<comment type="subcellular location">
    <subcellularLocation>
        <location evidence="1">Membrane</location>
    </subcellularLocation>
</comment>
<feature type="transmembrane region" description="Helical" evidence="6">
    <location>
        <begin position="187"/>
        <end position="209"/>
    </location>
</feature>
<dbReference type="PANTHER" id="PTHR10806">
    <property type="entry name" value="SIGNAL PEPTIDASE COMPLEX CATALYTIC SUBUNIT SEC11"/>
    <property type="match status" value="1"/>
</dbReference>
<accession>A0AAU7VT65</accession>
<dbReference type="RefSeq" id="WP_350350345.1">
    <property type="nucleotide sequence ID" value="NZ_CP158357.1"/>
</dbReference>
<proteinExistence type="predicted"/>
<dbReference type="InterPro" id="IPR001733">
    <property type="entry name" value="Peptidase_S26B"/>
</dbReference>
<evidence type="ECO:0000256" key="4">
    <source>
        <dbReference type="ARBA" id="ARBA00023136"/>
    </source>
</evidence>
<dbReference type="Gene3D" id="2.60.120.200">
    <property type="match status" value="1"/>
</dbReference>
<evidence type="ECO:0000256" key="3">
    <source>
        <dbReference type="ARBA" id="ARBA00022989"/>
    </source>
</evidence>
<keyword evidence="2 6" id="KW-0812">Transmembrane</keyword>
<keyword evidence="3 6" id="KW-1133">Transmembrane helix</keyword>
<dbReference type="Pfam" id="PF13385">
    <property type="entry name" value="Laminin_G_3"/>
    <property type="match status" value="1"/>
</dbReference>
<evidence type="ECO:0000256" key="6">
    <source>
        <dbReference type="SAM" id="Phobius"/>
    </source>
</evidence>
<dbReference type="EC" id="3.4.21.89" evidence="5"/>
<gene>
    <name evidence="7" type="ORF">ABS642_12620</name>
</gene>